<dbReference type="OrthoDB" id="2367075at2759"/>
<gene>
    <name evidence="1" type="ORF">RSOLAG1IB_02097</name>
</gene>
<reference evidence="1 2" key="1">
    <citation type="submission" date="2014-11" db="EMBL/GenBank/DDBJ databases">
        <authorList>
            <person name="Wibberg Daniel"/>
        </authorList>
    </citation>
    <scope>NUCLEOTIDE SEQUENCE [LARGE SCALE GENOMIC DNA]</scope>
    <source>
        <strain evidence="1">Rhizoctonia solani AG1-IB 7/3/14</strain>
    </source>
</reference>
<evidence type="ECO:0000313" key="2">
    <source>
        <dbReference type="Proteomes" id="UP000059188"/>
    </source>
</evidence>
<accession>A0A0B7FMA7</accession>
<name>A0A0B7FMA7_THACB</name>
<organism evidence="1 2">
    <name type="scientific">Thanatephorus cucumeris (strain AG1-IB / isolate 7/3/14)</name>
    <name type="common">Lettuce bottom rot fungus</name>
    <name type="synonym">Rhizoctonia solani</name>
    <dbReference type="NCBI Taxonomy" id="1108050"/>
    <lineage>
        <taxon>Eukaryota</taxon>
        <taxon>Fungi</taxon>
        <taxon>Dikarya</taxon>
        <taxon>Basidiomycota</taxon>
        <taxon>Agaricomycotina</taxon>
        <taxon>Agaricomycetes</taxon>
        <taxon>Cantharellales</taxon>
        <taxon>Ceratobasidiaceae</taxon>
        <taxon>Rhizoctonia</taxon>
        <taxon>Rhizoctonia solani AG-1</taxon>
    </lineage>
</organism>
<protein>
    <submittedName>
        <fullName evidence="1">Uncharacterized protein</fullName>
    </submittedName>
</protein>
<sequence>MLIYYIYSPNMRSDERNVDSVGGSPVSVSGMSTFSDVESVFSLEDNNKRISIISNTTMNDMEFPPAPVVSVARPETPKLPVHPDFAYEDGNIELQTSANIFWIHEFQLKKFSVLSERINEARKKGTTSSAGRLQIRTSRSSHNFSGAFRVLYACVFSGFEGVPKFDSDTLTCALRIGTRYGCPDMRNFAIAQLESRFQSPSILRIKLSDELNITTWAKPAFIELCRRTEPITQDEAKVLGAERLAEVSRIREAEQRRKLIQLVNKSVGSHGLLDGARPDDKLRDDAKCTLRYSSLPKCDCRVQTVCDDTQLDSRSINPNTLPVNNRHSIAGPFGLGSLYTQPKGLKDSGYSVVPCQIHKIAPRVVSESLALFEQRNDLVKRLEELKMVVSNTAPQGGSKESSVEDEINRATWLRKFT</sequence>
<evidence type="ECO:0000313" key="1">
    <source>
        <dbReference type="EMBL" id="CEL57358.1"/>
    </source>
</evidence>
<proteinExistence type="predicted"/>
<keyword evidence="2" id="KW-1185">Reference proteome</keyword>
<dbReference type="Proteomes" id="UP000059188">
    <property type="component" value="Unassembled WGS sequence"/>
</dbReference>
<dbReference type="AlphaFoldDB" id="A0A0B7FMA7"/>
<dbReference type="EMBL" id="LN679102">
    <property type="protein sequence ID" value="CEL57358.1"/>
    <property type="molecule type" value="Genomic_DNA"/>
</dbReference>